<gene>
    <name evidence="4" type="ORF">FOE78_16505</name>
</gene>
<evidence type="ECO:0000256" key="1">
    <source>
        <dbReference type="PIRSR" id="PIRSR613078-1"/>
    </source>
</evidence>
<feature type="binding site" evidence="2">
    <location>
        <position position="177"/>
    </location>
    <ligand>
        <name>substrate</name>
    </ligand>
</feature>
<dbReference type="GO" id="GO:0006003">
    <property type="term" value="P:fructose 2,6-bisphosphate metabolic process"/>
    <property type="evidence" value="ECO:0007669"/>
    <property type="project" value="InterPro"/>
</dbReference>
<accession>A0A516Q1K5</accession>
<evidence type="ECO:0000313" key="5">
    <source>
        <dbReference type="Proteomes" id="UP000319263"/>
    </source>
</evidence>
<name>A0A516Q1K5_9ACTN</name>
<dbReference type="GO" id="GO:0005524">
    <property type="term" value="F:ATP binding"/>
    <property type="evidence" value="ECO:0007669"/>
    <property type="project" value="InterPro"/>
</dbReference>
<dbReference type="GO" id="GO:0005829">
    <property type="term" value="C:cytosol"/>
    <property type="evidence" value="ECO:0007669"/>
    <property type="project" value="TreeGrafter"/>
</dbReference>
<dbReference type="SUPFAM" id="SSF53254">
    <property type="entry name" value="Phosphoglycerate mutase-like"/>
    <property type="match status" value="1"/>
</dbReference>
<organism evidence="4 5">
    <name type="scientific">Microlunatus elymi</name>
    <dbReference type="NCBI Taxonomy" id="2596828"/>
    <lineage>
        <taxon>Bacteria</taxon>
        <taxon>Bacillati</taxon>
        <taxon>Actinomycetota</taxon>
        <taxon>Actinomycetes</taxon>
        <taxon>Propionibacteriales</taxon>
        <taxon>Propionibacteriaceae</taxon>
        <taxon>Microlunatus</taxon>
    </lineage>
</organism>
<dbReference type="Proteomes" id="UP000319263">
    <property type="component" value="Chromosome"/>
</dbReference>
<evidence type="ECO:0000256" key="3">
    <source>
        <dbReference type="SAM" id="MobiDB-lite"/>
    </source>
</evidence>
<dbReference type="Pfam" id="PF00300">
    <property type="entry name" value="His_Phos_1"/>
    <property type="match status" value="1"/>
</dbReference>
<feature type="binding site" evidence="2">
    <location>
        <begin position="127"/>
        <end position="134"/>
    </location>
    <ligand>
        <name>substrate</name>
    </ligand>
</feature>
<feature type="compositionally biased region" description="Basic and acidic residues" evidence="3">
    <location>
        <begin position="62"/>
        <end position="77"/>
    </location>
</feature>
<dbReference type="GO" id="GO:0003873">
    <property type="term" value="F:6-phosphofructo-2-kinase activity"/>
    <property type="evidence" value="ECO:0007669"/>
    <property type="project" value="TreeGrafter"/>
</dbReference>
<dbReference type="Gene3D" id="3.40.50.1240">
    <property type="entry name" value="Phosphoglycerate mutase-like"/>
    <property type="match status" value="1"/>
</dbReference>
<dbReference type="InterPro" id="IPR013078">
    <property type="entry name" value="His_Pase_superF_clade-1"/>
</dbReference>
<feature type="compositionally biased region" description="Low complexity" evidence="3">
    <location>
        <begin position="15"/>
        <end position="25"/>
    </location>
</feature>
<dbReference type="InterPro" id="IPR003094">
    <property type="entry name" value="6Pfruct_kin"/>
</dbReference>
<dbReference type="PANTHER" id="PTHR10606:SF44">
    <property type="entry name" value="6-PHOSPHOFRUCTO 2-KINASE_FRUCTOSE 2,6-BISPHOSPHATASE LONG FORM"/>
    <property type="match status" value="1"/>
</dbReference>
<dbReference type="InterPro" id="IPR001345">
    <property type="entry name" value="PG/BPGM_mutase_AS"/>
</dbReference>
<dbReference type="EMBL" id="CP041692">
    <property type="protein sequence ID" value="QDP97310.1"/>
    <property type="molecule type" value="Genomic_DNA"/>
</dbReference>
<protein>
    <submittedName>
        <fullName evidence="4">Histidine phosphatase family protein</fullName>
    </submittedName>
</protein>
<dbReference type="CDD" id="cd07067">
    <property type="entry name" value="HP_PGM_like"/>
    <property type="match status" value="1"/>
</dbReference>
<dbReference type="GO" id="GO:0004331">
    <property type="term" value="F:fructose-2,6-bisphosphate 2-phosphatase activity"/>
    <property type="evidence" value="ECO:0007669"/>
    <property type="project" value="TreeGrafter"/>
</dbReference>
<feature type="compositionally biased region" description="Basic and acidic residues" evidence="3">
    <location>
        <begin position="26"/>
        <end position="54"/>
    </location>
</feature>
<dbReference type="InterPro" id="IPR029033">
    <property type="entry name" value="His_PPase_superfam"/>
</dbReference>
<feature type="active site" description="Tele-phosphohistidine intermediate" evidence="1">
    <location>
        <position position="128"/>
    </location>
</feature>
<feature type="active site" description="Proton donor/acceptor" evidence="1">
    <location>
        <position position="201"/>
    </location>
</feature>
<dbReference type="AlphaFoldDB" id="A0A516Q1K5"/>
<dbReference type="PROSITE" id="PS00175">
    <property type="entry name" value="PG_MUTASE"/>
    <property type="match status" value="1"/>
</dbReference>
<reference evidence="4 5" key="1">
    <citation type="submission" date="2019-07" db="EMBL/GenBank/DDBJ databases">
        <title>Microlunatus dokdonensis sp. nov. isolated from the rhizospheric soil of the wild plant Elymus tsukushiensis.</title>
        <authorList>
            <person name="Ghim S.-Y."/>
            <person name="Hwang Y.-J."/>
            <person name="Son J.-S."/>
            <person name="Shin J.-H."/>
        </authorList>
    </citation>
    <scope>NUCLEOTIDE SEQUENCE [LARGE SCALE GENOMIC DNA]</scope>
    <source>
        <strain evidence="4 5">KUDC0627</strain>
    </source>
</reference>
<dbReference type="OrthoDB" id="4697614at2"/>
<dbReference type="KEGG" id="mik:FOE78_16505"/>
<keyword evidence="5" id="KW-1185">Reference proteome</keyword>
<dbReference type="SMART" id="SM00855">
    <property type="entry name" value="PGAM"/>
    <property type="match status" value="1"/>
</dbReference>
<evidence type="ECO:0000256" key="2">
    <source>
        <dbReference type="PIRSR" id="PIRSR613078-2"/>
    </source>
</evidence>
<evidence type="ECO:0000313" key="4">
    <source>
        <dbReference type="EMBL" id="QDP97310.1"/>
    </source>
</evidence>
<feature type="region of interest" description="Disordered" evidence="3">
    <location>
        <begin position="15"/>
        <end position="84"/>
    </location>
</feature>
<sequence>MTCLSCRRARCGAFGRRPRPLAAPRELPRAGRESSEGGERGEGQDECHPERVVDTDGEGEDETGHADDVAGTVRDHGAGGTDDQIAERGNQAAAYRQAAGFGPETGRTAAPTWLDADVTFEVVYLARHGQTEWNQQGRRQGGLDSPLTAAGRQHAADLAALAKSLEVDLVASSPIGRARTTAKPSADALGQSVQIVDELAEVDHGAMAGLTTPEVDVRFPGALERRRSDKYRWRFPAGESYADAEIRAAAALELIAELGTRRPLIVSHEMIGRMLLKNLIMTTPEVALSVQQPHHVVFRVDPAKRLVEELATT</sequence>
<proteinExistence type="predicted"/>
<dbReference type="PANTHER" id="PTHR10606">
    <property type="entry name" value="6-PHOSPHOFRUCTO-2-KINASE/FRUCTOSE-2,6-BISPHOSPHATASE"/>
    <property type="match status" value="1"/>
</dbReference>